<feature type="transmembrane region" description="Helical" evidence="1">
    <location>
        <begin position="71"/>
        <end position="93"/>
    </location>
</feature>
<keyword evidence="1" id="KW-0472">Membrane</keyword>
<dbReference type="PANTHER" id="PTHR46061">
    <property type="entry name" value="THYROTROPIN-RELEASING HORMONE RECEPTOR"/>
    <property type="match status" value="1"/>
</dbReference>
<dbReference type="SUPFAM" id="SSF81321">
    <property type="entry name" value="Family A G protein-coupled receptor-like"/>
    <property type="match status" value="1"/>
</dbReference>
<accession>A0A8K0K3B4</accession>
<reference evidence="2" key="2">
    <citation type="submission" date="2017-10" db="EMBL/GenBank/DDBJ databases">
        <title>Ladona fulva Genome sequencing and assembly.</title>
        <authorList>
            <person name="Murali S."/>
            <person name="Richards S."/>
            <person name="Bandaranaike D."/>
            <person name="Bellair M."/>
            <person name="Blankenburg K."/>
            <person name="Chao H."/>
            <person name="Dinh H."/>
            <person name="Doddapaneni H."/>
            <person name="Dugan-Rocha S."/>
            <person name="Elkadiri S."/>
            <person name="Gnanaolivu R."/>
            <person name="Hernandez B."/>
            <person name="Skinner E."/>
            <person name="Javaid M."/>
            <person name="Lee S."/>
            <person name="Li M."/>
            <person name="Ming W."/>
            <person name="Munidasa M."/>
            <person name="Muniz J."/>
            <person name="Nguyen L."/>
            <person name="Hughes D."/>
            <person name="Osuji N."/>
            <person name="Pu L.-L."/>
            <person name="Puazo M."/>
            <person name="Qu C."/>
            <person name="Quiroz J."/>
            <person name="Raj R."/>
            <person name="Weissenberger G."/>
            <person name="Xin Y."/>
            <person name="Zou X."/>
            <person name="Han Y."/>
            <person name="Worley K."/>
            <person name="Muzny D."/>
            <person name="Gibbs R."/>
        </authorList>
    </citation>
    <scope>NUCLEOTIDE SEQUENCE</scope>
    <source>
        <strain evidence="2">Sampled in the wild</strain>
    </source>
</reference>
<dbReference type="GO" id="GO:0016020">
    <property type="term" value="C:membrane"/>
    <property type="evidence" value="ECO:0007669"/>
    <property type="project" value="InterPro"/>
</dbReference>
<dbReference type="AlphaFoldDB" id="A0A8K0K3B4"/>
<dbReference type="InterPro" id="IPR002120">
    <property type="entry name" value="TRH_rcpt_1"/>
</dbReference>
<dbReference type="GO" id="GO:0004997">
    <property type="term" value="F:thyrotropin-releasing hormone receptor activity"/>
    <property type="evidence" value="ECO:0007669"/>
    <property type="project" value="InterPro"/>
</dbReference>
<dbReference type="PANTHER" id="PTHR46061:SF3">
    <property type="entry name" value="THYROTROPIN-RELEASING HORMONE RECEPTOR"/>
    <property type="match status" value="1"/>
</dbReference>
<dbReference type="Proteomes" id="UP000792457">
    <property type="component" value="Unassembled WGS sequence"/>
</dbReference>
<keyword evidence="3" id="KW-1185">Reference proteome</keyword>
<evidence type="ECO:0008006" key="4">
    <source>
        <dbReference type="Google" id="ProtNLM"/>
    </source>
</evidence>
<sequence>MKRLVNKTRLTQFKALFDFVLIICAKWLTKGSPDMVDFAKLIIYKGHPEVRFCDFKRPRQEYLAYFFADLVVFYIIPLLLSCVLYILIARVLFARRRRFRQPNSTNGASTSGCVQISFSSPSTSSFKAPPMYIDSTANANHARAQELINSNFAVFLFGF</sequence>
<proteinExistence type="predicted"/>
<comment type="caution">
    <text evidence="2">The sequence shown here is derived from an EMBL/GenBank/DDBJ whole genome shotgun (WGS) entry which is preliminary data.</text>
</comment>
<keyword evidence="1" id="KW-1133">Transmembrane helix</keyword>
<gene>
    <name evidence="2" type="ORF">J437_LFUL000645</name>
</gene>
<feature type="transmembrane region" description="Helical" evidence="1">
    <location>
        <begin position="12"/>
        <end position="29"/>
    </location>
</feature>
<evidence type="ECO:0000256" key="1">
    <source>
        <dbReference type="SAM" id="Phobius"/>
    </source>
</evidence>
<keyword evidence="1" id="KW-0812">Transmembrane</keyword>
<dbReference type="OrthoDB" id="8187457at2759"/>
<organism evidence="2 3">
    <name type="scientific">Ladona fulva</name>
    <name type="common">Scarce chaser dragonfly</name>
    <name type="synonym">Libellula fulva</name>
    <dbReference type="NCBI Taxonomy" id="123851"/>
    <lineage>
        <taxon>Eukaryota</taxon>
        <taxon>Metazoa</taxon>
        <taxon>Ecdysozoa</taxon>
        <taxon>Arthropoda</taxon>
        <taxon>Hexapoda</taxon>
        <taxon>Insecta</taxon>
        <taxon>Pterygota</taxon>
        <taxon>Palaeoptera</taxon>
        <taxon>Odonata</taxon>
        <taxon>Epiprocta</taxon>
        <taxon>Anisoptera</taxon>
        <taxon>Libelluloidea</taxon>
        <taxon>Libellulidae</taxon>
        <taxon>Ladona</taxon>
    </lineage>
</organism>
<dbReference type="Gene3D" id="1.20.1070.10">
    <property type="entry name" value="Rhodopsin 7-helix transmembrane proteins"/>
    <property type="match status" value="1"/>
</dbReference>
<protein>
    <recommendedName>
        <fullName evidence="4">Thyroliberin receptor</fullName>
    </recommendedName>
</protein>
<evidence type="ECO:0000313" key="2">
    <source>
        <dbReference type="EMBL" id="KAG8227545.1"/>
    </source>
</evidence>
<dbReference type="EMBL" id="KZ308327">
    <property type="protein sequence ID" value="KAG8227545.1"/>
    <property type="molecule type" value="Genomic_DNA"/>
</dbReference>
<name>A0A8K0K3B4_LADFU</name>
<reference evidence="2" key="1">
    <citation type="submission" date="2013-04" db="EMBL/GenBank/DDBJ databases">
        <authorList>
            <person name="Qu J."/>
            <person name="Murali S.C."/>
            <person name="Bandaranaike D."/>
            <person name="Bellair M."/>
            <person name="Blankenburg K."/>
            <person name="Chao H."/>
            <person name="Dinh H."/>
            <person name="Doddapaneni H."/>
            <person name="Downs B."/>
            <person name="Dugan-Rocha S."/>
            <person name="Elkadiri S."/>
            <person name="Gnanaolivu R.D."/>
            <person name="Hernandez B."/>
            <person name="Javaid M."/>
            <person name="Jayaseelan J.C."/>
            <person name="Lee S."/>
            <person name="Li M."/>
            <person name="Ming W."/>
            <person name="Munidasa M."/>
            <person name="Muniz J."/>
            <person name="Nguyen L."/>
            <person name="Ongeri F."/>
            <person name="Osuji N."/>
            <person name="Pu L.-L."/>
            <person name="Puazo M."/>
            <person name="Qu C."/>
            <person name="Quiroz J."/>
            <person name="Raj R."/>
            <person name="Weissenberger G."/>
            <person name="Xin Y."/>
            <person name="Zou X."/>
            <person name="Han Y."/>
            <person name="Richards S."/>
            <person name="Worley K."/>
            <person name="Muzny D."/>
            <person name="Gibbs R."/>
        </authorList>
    </citation>
    <scope>NUCLEOTIDE SEQUENCE</scope>
    <source>
        <strain evidence="2">Sampled in the wild</strain>
    </source>
</reference>
<evidence type="ECO:0000313" key="3">
    <source>
        <dbReference type="Proteomes" id="UP000792457"/>
    </source>
</evidence>